<dbReference type="GO" id="GO:0005789">
    <property type="term" value="C:endoplasmic reticulum membrane"/>
    <property type="evidence" value="ECO:0007669"/>
    <property type="project" value="TreeGrafter"/>
</dbReference>
<dbReference type="InterPro" id="IPR005052">
    <property type="entry name" value="Lectin_leg"/>
</dbReference>
<dbReference type="EMBL" id="JAAAJA010000744">
    <property type="protein sequence ID" value="KAG0249944.1"/>
    <property type="molecule type" value="Genomic_DNA"/>
</dbReference>
<keyword evidence="4 6" id="KW-1133">Transmembrane helix</keyword>
<dbReference type="OrthoDB" id="270293at2759"/>
<gene>
    <name evidence="8" type="ORF">BG011_008791</name>
</gene>
<keyword evidence="5 6" id="KW-0472">Membrane</keyword>
<dbReference type="SUPFAM" id="SSF49899">
    <property type="entry name" value="Concanavalin A-like lectins/glucanases"/>
    <property type="match status" value="1"/>
</dbReference>
<name>A0A9P6PP87_9FUNG</name>
<dbReference type="GO" id="GO:0005793">
    <property type="term" value="C:endoplasmic reticulum-Golgi intermediate compartment"/>
    <property type="evidence" value="ECO:0007669"/>
    <property type="project" value="TreeGrafter"/>
</dbReference>
<protein>
    <recommendedName>
        <fullName evidence="7">L-type lectin-like domain-containing protein</fullName>
    </recommendedName>
</protein>
<dbReference type="GO" id="GO:0005537">
    <property type="term" value="F:D-mannose binding"/>
    <property type="evidence" value="ECO:0007669"/>
    <property type="project" value="TreeGrafter"/>
</dbReference>
<evidence type="ECO:0000313" key="8">
    <source>
        <dbReference type="EMBL" id="KAG0249944.1"/>
    </source>
</evidence>
<dbReference type="InterPro" id="IPR051136">
    <property type="entry name" value="Intracellular_Lectin-GPT"/>
</dbReference>
<evidence type="ECO:0000313" key="9">
    <source>
        <dbReference type="Proteomes" id="UP000726737"/>
    </source>
</evidence>
<sequence>MPYIEATNFQIEFEFLVGGKSDGLNGDGFAVWLTSERAENGPVFGNRDRFEGVGIFFDTYANARQPHSFPYVMAMVGDGKTSYDNNNDGLSNRVGGCEANFRGVTTPTKARITYSASSHALNLKLHTKAWGQWDDCFTIMDVKLPSHTYLGFTSHTGEVHDRHDIISVTTSMMSKGENFIGQRRNNAPPPPKKSGFGWYLKFLAVSAIFIAVIAVAFQMSKKNNMRRF</sequence>
<dbReference type="GO" id="GO:0006888">
    <property type="term" value="P:endoplasmic reticulum to Golgi vesicle-mediated transport"/>
    <property type="evidence" value="ECO:0007669"/>
    <property type="project" value="TreeGrafter"/>
</dbReference>
<dbReference type="PANTHER" id="PTHR12223:SF45">
    <property type="entry name" value="RE50040P"/>
    <property type="match status" value="1"/>
</dbReference>
<dbReference type="Gene3D" id="2.60.120.200">
    <property type="match status" value="1"/>
</dbReference>
<dbReference type="AlphaFoldDB" id="A0A9P6PP87"/>
<keyword evidence="9" id="KW-1185">Reference proteome</keyword>
<evidence type="ECO:0000256" key="5">
    <source>
        <dbReference type="ARBA" id="ARBA00023136"/>
    </source>
</evidence>
<dbReference type="GO" id="GO:0000139">
    <property type="term" value="C:Golgi membrane"/>
    <property type="evidence" value="ECO:0007669"/>
    <property type="project" value="TreeGrafter"/>
</dbReference>
<dbReference type="PROSITE" id="PS51328">
    <property type="entry name" value="L_LECTIN_LIKE"/>
    <property type="match status" value="1"/>
</dbReference>
<dbReference type="InterPro" id="IPR013320">
    <property type="entry name" value="ConA-like_dom_sf"/>
</dbReference>
<dbReference type="PANTHER" id="PTHR12223">
    <property type="entry name" value="VESICULAR MANNOSE-BINDING LECTIN"/>
    <property type="match status" value="1"/>
</dbReference>
<feature type="domain" description="L-type lectin-like" evidence="7">
    <location>
        <begin position="1"/>
        <end position="173"/>
    </location>
</feature>
<evidence type="ECO:0000256" key="2">
    <source>
        <dbReference type="ARBA" id="ARBA00022692"/>
    </source>
</evidence>
<evidence type="ECO:0000256" key="6">
    <source>
        <dbReference type="SAM" id="Phobius"/>
    </source>
</evidence>
<comment type="subcellular location">
    <subcellularLocation>
        <location evidence="1">Membrane</location>
        <topology evidence="1">Single-pass type I membrane protein</topology>
    </subcellularLocation>
</comment>
<organism evidence="8 9">
    <name type="scientific">Mortierella polycephala</name>
    <dbReference type="NCBI Taxonomy" id="41804"/>
    <lineage>
        <taxon>Eukaryota</taxon>
        <taxon>Fungi</taxon>
        <taxon>Fungi incertae sedis</taxon>
        <taxon>Mucoromycota</taxon>
        <taxon>Mortierellomycotina</taxon>
        <taxon>Mortierellomycetes</taxon>
        <taxon>Mortierellales</taxon>
        <taxon>Mortierellaceae</taxon>
        <taxon>Mortierella</taxon>
    </lineage>
</organism>
<proteinExistence type="predicted"/>
<evidence type="ECO:0000256" key="4">
    <source>
        <dbReference type="ARBA" id="ARBA00022989"/>
    </source>
</evidence>
<reference evidence="8" key="1">
    <citation type="journal article" date="2020" name="Fungal Divers.">
        <title>Resolving the Mortierellaceae phylogeny through synthesis of multi-gene phylogenetics and phylogenomics.</title>
        <authorList>
            <person name="Vandepol N."/>
            <person name="Liber J."/>
            <person name="Desiro A."/>
            <person name="Na H."/>
            <person name="Kennedy M."/>
            <person name="Barry K."/>
            <person name="Grigoriev I.V."/>
            <person name="Miller A.N."/>
            <person name="O'Donnell K."/>
            <person name="Stajich J.E."/>
            <person name="Bonito G."/>
        </authorList>
    </citation>
    <scope>NUCLEOTIDE SEQUENCE</scope>
    <source>
        <strain evidence="8">KOD948</strain>
    </source>
</reference>
<dbReference type="Proteomes" id="UP000726737">
    <property type="component" value="Unassembled WGS sequence"/>
</dbReference>
<evidence type="ECO:0000256" key="3">
    <source>
        <dbReference type="ARBA" id="ARBA00022729"/>
    </source>
</evidence>
<evidence type="ECO:0000256" key="1">
    <source>
        <dbReference type="ARBA" id="ARBA00004479"/>
    </source>
</evidence>
<keyword evidence="2 6" id="KW-0812">Transmembrane</keyword>
<dbReference type="Pfam" id="PF03388">
    <property type="entry name" value="Lectin_leg-like"/>
    <property type="match status" value="1"/>
</dbReference>
<dbReference type="GO" id="GO:0030134">
    <property type="term" value="C:COPII-coated ER to Golgi transport vesicle"/>
    <property type="evidence" value="ECO:0007669"/>
    <property type="project" value="TreeGrafter"/>
</dbReference>
<feature type="transmembrane region" description="Helical" evidence="6">
    <location>
        <begin position="196"/>
        <end position="217"/>
    </location>
</feature>
<comment type="caution">
    <text evidence="8">The sequence shown here is derived from an EMBL/GenBank/DDBJ whole genome shotgun (WGS) entry which is preliminary data.</text>
</comment>
<keyword evidence="3" id="KW-0732">Signal</keyword>
<accession>A0A9P6PP87</accession>
<evidence type="ECO:0000259" key="7">
    <source>
        <dbReference type="PROSITE" id="PS51328"/>
    </source>
</evidence>